<dbReference type="PANTHER" id="PTHR12147">
    <property type="entry name" value="METALLOPEPTIDASE M28 FAMILY MEMBER"/>
    <property type="match status" value="1"/>
</dbReference>
<dbReference type="Proteomes" id="UP001161325">
    <property type="component" value="Unassembled WGS sequence"/>
</dbReference>
<dbReference type="PANTHER" id="PTHR12147:SF26">
    <property type="entry name" value="PEPTIDASE M28 DOMAIN-CONTAINING PROTEIN"/>
    <property type="match status" value="1"/>
</dbReference>
<keyword evidence="3" id="KW-0378">Hydrolase</keyword>
<evidence type="ECO:0000313" key="3">
    <source>
        <dbReference type="EMBL" id="GLC26439.1"/>
    </source>
</evidence>
<evidence type="ECO:0000259" key="2">
    <source>
        <dbReference type="Pfam" id="PF04389"/>
    </source>
</evidence>
<protein>
    <submittedName>
        <fullName evidence="3">Aminopeptidase</fullName>
    </submittedName>
</protein>
<evidence type="ECO:0000256" key="1">
    <source>
        <dbReference type="SAM" id="MobiDB-lite"/>
    </source>
</evidence>
<dbReference type="GO" id="GO:0008235">
    <property type="term" value="F:metalloexopeptidase activity"/>
    <property type="evidence" value="ECO:0007669"/>
    <property type="project" value="InterPro"/>
</dbReference>
<dbReference type="AlphaFoldDB" id="A0AA37Q4Z9"/>
<dbReference type="EMBL" id="BRXS01000004">
    <property type="protein sequence ID" value="GLC26439.1"/>
    <property type="molecule type" value="Genomic_DNA"/>
</dbReference>
<dbReference type="GO" id="GO:0004177">
    <property type="term" value="F:aminopeptidase activity"/>
    <property type="evidence" value="ECO:0007669"/>
    <property type="project" value="UniProtKB-KW"/>
</dbReference>
<evidence type="ECO:0000313" key="4">
    <source>
        <dbReference type="Proteomes" id="UP001161325"/>
    </source>
</evidence>
<feature type="domain" description="Peptidase M28" evidence="2">
    <location>
        <begin position="107"/>
        <end position="309"/>
    </location>
</feature>
<dbReference type="Gene3D" id="3.40.630.10">
    <property type="entry name" value="Zn peptidases"/>
    <property type="match status" value="1"/>
</dbReference>
<dbReference type="SUPFAM" id="SSF53187">
    <property type="entry name" value="Zn-dependent exopeptidases"/>
    <property type="match status" value="1"/>
</dbReference>
<dbReference type="InterPro" id="IPR045175">
    <property type="entry name" value="M28_fam"/>
</dbReference>
<reference evidence="3" key="1">
    <citation type="submission" date="2022-08" db="EMBL/GenBank/DDBJ databases">
        <title>Draft genome sequencing of Roseisolibacter agri AW1220.</title>
        <authorList>
            <person name="Tobiishi Y."/>
            <person name="Tonouchi A."/>
        </authorList>
    </citation>
    <scope>NUCLEOTIDE SEQUENCE</scope>
    <source>
        <strain evidence="3">AW1220</strain>
    </source>
</reference>
<keyword evidence="3" id="KW-0645">Protease</keyword>
<keyword evidence="3" id="KW-0031">Aminopeptidase</keyword>
<proteinExistence type="predicted"/>
<sequence length="331" mass="34771">MAACRGTAGGPDTARGPEGARTAAASGFATVDSVRLLADVEFLSHDTRAGRRLGTPGNADARLYLSRQLAEIGAQPVAGGVADTPYAHAFRAARRGAAAGDSVTGYNVVAQVRGTRTPDRVLVVSAHYDHVGIGRPVNGDSIYNGADDNASGTAALLAVARELVARPPEHTVILLWPDGEEMGLLGARAFVANPPVPKASIAMNVNFDMISRDVKGELWIAGPTKWPKLRPLADRLAADAPVSIRIGHDSGSASYDWTSQSDQGAFHAAGIPFLYFGVEDHPDYHKPSDSFERLTRGFYVRAARTVIEAVRRADHCLPVLTGSGAAPAGCS</sequence>
<gene>
    <name evidence="3" type="ORF">rosag_29520</name>
</gene>
<organism evidence="3 4">
    <name type="scientific">Roseisolibacter agri</name>
    <dbReference type="NCBI Taxonomy" id="2014610"/>
    <lineage>
        <taxon>Bacteria</taxon>
        <taxon>Pseudomonadati</taxon>
        <taxon>Gemmatimonadota</taxon>
        <taxon>Gemmatimonadia</taxon>
        <taxon>Gemmatimonadales</taxon>
        <taxon>Gemmatimonadaceae</taxon>
        <taxon>Roseisolibacter</taxon>
    </lineage>
</organism>
<keyword evidence="4" id="KW-1185">Reference proteome</keyword>
<comment type="caution">
    <text evidence="3">The sequence shown here is derived from an EMBL/GenBank/DDBJ whole genome shotgun (WGS) entry which is preliminary data.</text>
</comment>
<name>A0AA37Q4Z9_9BACT</name>
<dbReference type="GO" id="GO:0006508">
    <property type="term" value="P:proteolysis"/>
    <property type="evidence" value="ECO:0007669"/>
    <property type="project" value="InterPro"/>
</dbReference>
<accession>A0AA37Q4Z9</accession>
<dbReference type="InterPro" id="IPR007484">
    <property type="entry name" value="Peptidase_M28"/>
</dbReference>
<feature type="region of interest" description="Disordered" evidence="1">
    <location>
        <begin position="1"/>
        <end position="20"/>
    </location>
</feature>
<dbReference type="Pfam" id="PF04389">
    <property type="entry name" value="Peptidase_M28"/>
    <property type="match status" value="1"/>
</dbReference>